<dbReference type="InterPro" id="IPR036919">
    <property type="entry name" value="Ribo_uL30_ferredoxin-like_sf"/>
</dbReference>
<dbReference type="STRING" id="1230383.M5ECN1"/>
<dbReference type="SUPFAM" id="SSF55129">
    <property type="entry name" value="Ribosomal protein L30p/L7e"/>
    <property type="match status" value="1"/>
</dbReference>
<evidence type="ECO:0000256" key="4">
    <source>
        <dbReference type="ARBA" id="ARBA00035281"/>
    </source>
</evidence>
<dbReference type="OMA" id="WGIRHES"/>
<evidence type="ECO:0000313" key="7">
    <source>
        <dbReference type="Proteomes" id="UP000186303"/>
    </source>
</evidence>
<evidence type="ECO:0000256" key="1">
    <source>
        <dbReference type="ARBA" id="ARBA00007594"/>
    </source>
</evidence>
<dbReference type="Gene3D" id="3.30.1390.20">
    <property type="entry name" value="Ribosomal protein L30, ferredoxin-like fold domain"/>
    <property type="match status" value="1"/>
</dbReference>
<comment type="similarity">
    <text evidence="1 5">Belongs to the universal ribosomal protein uL30 family.</text>
</comment>
<evidence type="ECO:0000256" key="2">
    <source>
        <dbReference type="ARBA" id="ARBA00022980"/>
    </source>
</evidence>
<dbReference type="PROSITE" id="PS00634">
    <property type="entry name" value="RIBOSOMAL_L30"/>
    <property type="match status" value="1"/>
</dbReference>
<dbReference type="InterPro" id="IPR005996">
    <property type="entry name" value="Ribosomal_uL30_bac-type"/>
</dbReference>
<dbReference type="PANTHER" id="PTHR15892">
    <property type="entry name" value="MITOCHONDRIAL RIBOSOMAL PROTEIN L30"/>
    <property type="match status" value="1"/>
</dbReference>
<keyword evidence="3 5" id="KW-0687">Ribonucleoprotein</keyword>
<dbReference type="Pfam" id="PF00327">
    <property type="entry name" value="Ribosomal_L30"/>
    <property type="match status" value="1"/>
</dbReference>
<proteinExistence type="inferred from homology"/>
<dbReference type="GO" id="GO:0003735">
    <property type="term" value="F:structural constituent of ribosome"/>
    <property type="evidence" value="ECO:0007669"/>
    <property type="project" value="InterPro"/>
</dbReference>
<dbReference type="OrthoDB" id="509901at2759"/>
<dbReference type="AlphaFoldDB" id="M5ECN1"/>
<gene>
    <name evidence="6" type="ORF">MSYG_4363</name>
</gene>
<protein>
    <recommendedName>
        <fullName evidence="4">Large ribosomal subunit protein uL30m</fullName>
    </recommendedName>
</protein>
<evidence type="ECO:0000256" key="3">
    <source>
        <dbReference type="ARBA" id="ARBA00023274"/>
    </source>
</evidence>
<organism evidence="6 7">
    <name type="scientific">Malassezia sympodialis (strain ATCC 42132)</name>
    <name type="common">Atopic eczema-associated yeast</name>
    <dbReference type="NCBI Taxonomy" id="1230383"/>
    <lineage>
        <taxon>Eukaryota</taxon>
        <taxon>Fungi</taxon>
        <taxon>Dikarya</taxon>
        <taxon>Basidiomycota</taxon>
        <taxon>Ustilaginomycotina</taxon>
        <taxon>Malasseziomycetes</taxon>
        <taxon>Malasseziales</taxon>
        <taxon>Malasseziaceae</taxon>
        <taxon>Malassezia</taxon>
    </lineage>
</organism>
<dbReference type="KEGG" id="msym:MSY001_2792"/>
<evidence type="ECO:0000313" key="6">
    <source>
        <dbReference type="EMBL" id="SHO80008.1"/>
    </source>
</evidence>
<dbReference type="NCBIfam" id="TIGR01308">
    <property type="entry name" value="rpmD_bact"/>
    <property type="match status" value="1"/>
</dbReference>
<dbReference type="HOGENOM" id="CLU_131047_0_0_1"/>
<accession>M5ECN1</accession>
<dbReference type="GO" id="GO:0006412">
    <property type="term" value="P:translation"/>
    <property type="evidence" value="ECO:0007669"/>
    <property type="project" value="InterPro"/>
</dbReference>
<dbReference type="GO" id="GO:0015934">
    <property type="term" value="C:large ribosomal subunit"/>
    <property type="evidence" value="ECO:0007669"/>
    <property type="project" value="InterPro"/>
</dbReference>
<reference evidence="7" key="1">
    <citation type="journal article" date="2017" name="Nucleic Acids Res.">
        <title>Proteogenomics produces comprehensive and highly accurate protein-coding gene annotation in a complete genome assembly of Malassezia sympodialis.</title>
        <authorList>
            <person name="Zhu Y."/>
            <person name="Engstroem P.G."/>
            <person name="Tellgren-Roth C."/>
            <person name="Baudo C.D."/>
            <person name="Kennell J.C."/>
            <person name="Sun S."/>
            <person name="Billmyre R.B."/>
            <person name="Schroeder M.S."/>
            <person name="Andersson A."/>
            <person name="Holm T."/>
            <person name="Sigurgeirsson B."/>
            <person name="Wu G."/>
            <person name="Sankaranarayanan S.R."/>
            <person name="Siddharthan R."/>
            <person name="Sanyal K."/>
            <person name="Lundeberg J."/>
            <person name="Nystedt B."/>
            <person name="Boekhout T."/>
            <person name="Dawson T.L. Jr."/>
            <person name="Heitman J."/>
            <person name="Scheynius A."/>
            <person name="Lehtioe J."/>
        </authorList>
    </citation>
    <scope>NUCLEOTIDE SEQUENCE [LARGE SCALE GENOMIC DNA]</scope>
    <source>
        <strain evidence="7">ATCC 42132</strain>
    </source>
</reference>
<dbReference type="GO" id="GO:0005739">
    <property type="term" value="C:mitochondrion"/>
    <property type="evidence" value="ECO:0007669"/>
    <property type="project" value="TreeGrafter"/>
</dbReference>
<evidence type="ECO:0000256" key="5">
    <source>
        <dbReference type="RuleBase" id="RU003734"/>
    </source>
</evidence>
<dbReference type="Proteomes" id="UP000186303">
    <property type="component" value="Chromosome 8"/>
</dbReference>
<dbReference type="PANTHER" id="PTHR15892:SF2">
    <property type="entry name" value="LARGE RIBOSOMAL SUBUNIT PROTEIN UL30M"/>
    <property type="match status" value="1"/>
</dbReference>
<dbReference type="CDD" id="cd01658">
    <property type="entry name" value="Ribosomal_L30"/>
    <property type="match status" value="1"/>
</dbReference>
<name>M5ECN1_MALS4</name>
<keyword evidence="7" id="KW-1185">Reference proteome</keyword>
<sequence>MSTAASPTTHYRITLRRSAIGLPKRTGRIVEALGLRKRLQSVYHQQSPTIAGMVLAIKELVHVENVRQLELPGTASQAQPELIWVNQDGEVVDAGRLARKAPKGFKVVGNLVNEERDAALRAGRVP</sequence>
<dbReference type="VEuPathDB" id="FungiDB:MSYG_4363"/>
<dbReference type="InterPro" id="IPR018038">
    <property type="entry name" value="Ribosomal_uL30_CS"/>
</dbReference>
<dbReference type="RefSeq" id="XP_018741298.1">
    <property type="nucleotide sequence ID" value="XM_018884660.1"/>
</dbReference>
<dbReference type="EMBL" id="LT671828">
    <property type="protein sequence ID" value="SHO80008.1"/>
    <property type="molecule type" value="Genomic_DNA"/>
</dbReference>
<dbReference type="InterPro" id="IPR016082">
    <property type="entry name" value="Ribosomal_uL30_ferredoxin-like"/>
</dbReference>
<keyword evidence="2 5" id="KW-0689">Ribosomal protein</keyword>